<name>A0AAV2RVQ6_MEGNR</name>
<sequence>MLKDEFKLKGAVDYGKYKITSSMETKLINDRYASAKSVNRDGSSRQDLQEDILDSNNLLKLIFRLELITCIGIKTSTRRRSLEDSGKKRSGWQIAPNAAAKEKRLKAVMGVKLKKEYVGLQSNSRGCDAFGLPGDSRLVCLGQSQTDDVIELPICPHAHWGKVLRQITEKDRCQYDTGISEKLLKMLMAWEGRCHRLSKSRGVHNPKNCSGRARMDHSCLKSHIDGCSVLYHLVTIDLYFHSIFRFLLIGMNNSLRRSNSMERKQRQAKLMKRNQTFIKASQDEEGVMTEEMNDCLSSHESSAFQKSSFVVDQKRKSIDISSEHKNCENDSNKTVLAEKSIKSMPTINSSSQHLENSDDLLVPSDKAELRNMNEIFNCYVKDVDTFKTRKEEFSKDEFDSDFFHSLKFILQ</sequence>
<dbReference type="AlphaFoldDB" id="A0AAV2RVQ6"/>
<evidence type="ECO:0000313" key="2">
    <source>
        <dbReference type="Proteomes" id="UP001497623"/>
    </source>
</evidence>
<evidence type="ECO:0000313" key="1">
    <source>
        <dbReference type="EMBL" id="CAL4147260.1"/>
    </source>
</evidence>
<accession>A0AAV2RVQ6</accession>
<feature type="non-terminal residue" evidence="1">
    <location>
        <position position="411"/>
    </location>
</feature>
<gene>
    <name evidence="1" type="ORF">MNOR_LOCUS30006</name>
</gene>
<comment type="caution">
    <text evidence="1">The sequence shown here is derived from an EMBL/GenBank/DDBJ whole genome shotgun (WGS) entry which is preliminary data.</text>
</comment>
<keyword evidence="2" id="KW-1185">Reference proteome</keyword>
<dbReference type="Proteomes" id="UP001497623">
    <property type="component" value="Unassembled WGS sequence"/>
</dbReference>
<proteinExistence type="predicted"/>
<reference evidence="1 2" key="1">
    <citation type="submission" date="2024-05" db="EMBL/GenBank/DDBJ databases">
        <authorList>
            <person name="Wallberg A."/>
        </authorList>
    </citation>
    <scope>NUCLEOTIDE SEQUENCE [LARGE SCALE GENOMIC DNA]</scope>
</reference>
<dbReference type="EMBL" id="CAXKWB010035778">
    <property type="protein sequence ID" value="CAL4147260.1"/>
    <property type="molecule type" value="Genomic_DNA"/>
</dbReference>
<organism evidence="1 2">
    <name type="scientific">Meganyctiphanes norvegica</name>
    <name type="common">Northern krill</name>
    <name type="synonym">Thysanopoda norvegica</name>
    <dbReference type="NCBI Taxonomy" id="48144"/>
    <lineage>
        <taxon>Eukaryota</taxon>
        <taxon>Metazoa</taxon>
        <taxon>Ecdysozoa</taxon>
        <taxon>Arthropoda</taxon>
        <taxon>Crustacea</taxon>
        <taxon>Multicrustacea</taxon>
        <taxon>Malacostraca</taxon>
        <taxon>Eumalacostraca</taxon>
        <taxon>Eucarida</taxon>
        <taxon>Euphausiacea</taxon>
        <taxon>Euphausiidae</taxon>
        <taxon>Meganyctiphanes</taxon>
    </lineage>
</organism>
<protein>
    <submittedName>
        <fullName evidence="1">Uncharacterized protein</fullName>
    </submittedName>
</protein>